<comment type="similarity">
    <text evidence="1 3">Belongs to the short-chain dehydrogenases/reductases (SDR) family.</text>
</comment>
<evidence type="ECO:0000256" key="1">
    <source>
        <dbReference type="ARBA" id="ARBA00006484"/>
    </source>
</evidence>
<evidence type="ECO:0000313" key="4">
    <source>
        <dbReference type="EMBL" id="AMY12020.1"/>
    </source>
</evidence>
<dbReference type="KEGG" id="abac:LuPra_05292"/>
<dbReference type="GO" id="GO:0050574">
    <property type="term" value="F:2-(R)-hydroxypropyl-CoM dehydrogenase activity"/>
    <property type="evidence" value="ECO:0007669"/>
    <property type="project" value="UniProtKB-EC"/>
</dbReference>
<dbReference type="EC" id="1.1.1.268" evidence="4"/>
<dbReference type="Pfam" id="PF00106">
    <property type="entry name" value="adh_short"/>
    <property type="match status" value="1"/>
</dbReference>
<dbReference type="PANTHER" id="PTHR43669:SF3">
    <property type="entry name" value="ALCOHOL DEHYDROGENASE, PUTATIVE (AFU_ORTHOLOGUE AFUA_3G03445)-RELATED"/>
    <property type="match status" value="1"/>
</dbReference>
<dbReference type="InterPro" id="IPR002347">
    <property type="entry name" value="SDR_fam"/>
</dbReference>
<keyword evidence="5" id="KW-1185">Reference proteome</keyword>
<sequence length="258" mass="27241">MSTHIPADRRANRRTSPRLAGRRVAITGGTSGLGLALVEEALARGAHVAFVARRREGIDQVMRRWPEAHGIAGDVARKEDIHPTAIQLASALGGVDVLINNASSLGPVPLMPLADTDCEDFEHAIAANVLGPFRLTKALLGSLAAAAREGRGGLIVNISSDAAINAYPNWGAYGTSKAALLHMTRIWQEELGSIGVRSISFDPGDMDTPLHAAAVPDADRAALKSPATSARELVELIEDMLTKTSPSLAGALRERAER</sequence>
<dbReference type="OrthoDB" id="9810734at2"/>
<dbReference type="Gene3D" id="3.40.50.720">
    <property type="entry name" value="NAD(P)-binding Rossmann-like Domain"/>
    <property type="match status" value="1"/>
</dbReference>
<protein>
    <submittedName>
        <fullName evidence="4">2-(R)-hydroxypropyl-CoM dehydrogenase</fullName>
        <ecNumber evidence="4">1.1.1.268</ecNumber>
    </submittedName>
</protein>
<name>A0A143PVD5_LUTPR</name>
<evidence type="ECO:0000313" key="5">
    <source>
        <dbReference type="Proteomes" id="UP000076079"/>
    </source>
</evidence>
<organism evidence="4 5">
    <name type="scientific">Luteitalea pratensis</name>
    <dbReference type="NCBI Taxonomy" id="1855912"/>
    <lineage>
        <taxon>Bacteria</taxon>
        <taxon>Pseudomonadati</taxon>
        <taxon>Acidobacteriota</taxon>
        <taxon>Vicinamibacteria</taxon>
        <taxon>Vicinamibacterales</taxon>
        <taxon>Vicinamibacteraceae</taxon>
        <taxon>Luteitalea</taxon>
    </lineage>
</organism>
<keyword evidence="2 4" id="KW-0560">Oxidoreductase</keyword>
<gene>
    <name evidence="4" type="primary">xecD_3</name>
    <name evidence="4" type="ORF">LuPra_05292</name>
</gene>
<reference evidence="5" key="2">
    <citation type="submission" date="2016-04" db="EMBL/GenBank/DDBJ databases">
        <title>First Complete Genome Sequence of a Subdivision 6 Acidobacterium.</title>
        <authorList>
            <person name="Huang S."/>
            <person name="Vieira S."/>
            <person name="Bunk B."/>
            <person name="Riedel T."/>
            <person name="Sproeer C."/>
            <person name="Overmann J."/>
        </authorList>
    </citation>
    <scope>NUCLEOTIDE SEQUENCE [LARGE SCALE GENOMIC DNA]</scope>
    <source>
        <strain evidence="5">DSM 100886 HEG_-6_39</strain>
    </source>
</reference>
<proteinExistence type="inferred from homology"/>
<dbReference type="InterPro" id="IPR020904">
    <property type="entry name" value="Sc_DH/Rdtase_CS"/>
</dbReference>
<dbReference type="PATRIC" id="fig|1813736.3.peg.5568"/>
<dbReference type="PANTHER" id="PTHR43669">
    <property type="entry name" value="5-KETO-D-GLUCONATE 5-REDUCTASE"/>
    <property type="match status" value="1"/>
</dbReference>
<evidence type="ECO:0000256" key="2">
    <source>
        <dbReference type="ARBA" id="ARBA00023002"/>
    </source>
</evidence>
<dbReference type="CDD" id="cd05233">
    <property type="entry name" value="SDR_c"/>
    <property type="match status" value="1"/>
</dbReference>
<dbReference type="PRINTS" id="PR00080">
    <property type="entry name" value="SDRFAMILY"/>
</dbReference>
<evidence type="ECO:0000256" key="3">
    <source>
        <dbReference type="RuleBase" id="RU000363"/>
    </source>
</evidence>
<dbReference type="PROSITE" id="PS00061">
    <property type="entry name" value="ADH_SHORT"/>
    <property type="match status" value="1"/>
</dbReference>
<reference evidence="4 5" key="1">
    <citation type="journal article" date="2016" name="Genome Announc.">
        <title>First Complete Genome Sequence of a Subdivision 6 Acidobacterium Strain.</title>
        <authorList>
            <person name="Huang S."/>
            <person name="Vieira S."/>
            <person name="Bunk B."/>
            <person name="Riedel T."/>
            <person name="Sproer C."/>
            <person name="Overmann J."/>
        </authorList>
    </citation>
    <scope>NUCLEOTIDE SEQUENCE [LARGE SCALE GENOMIC DNA]</scope>
    <source>
        <strain evidence="5">DSM 100886 HEG_-6_39</strain>
    </source>
</reference>
<dbReference type="InterPro" id="IPR036291">
    <property type="entry name" value="NAD(P)-bd_dom_sf"/>
</dbReference>
<dbReference type="RefSeq" id="WP_110173513.1">
    <property type="nucleotide sequence ID" value="NZ_CP015136.1"/>
</dbReference>
<dbReference type="AlphaFoldDB" id="A0A143PVD5"/>
<dbReference type="SUPFAM" id="SSF51735">
    <property type="entry name" value="NAD(P)-binding Rossmann-fold domains"/>
    <property type="match status" value="1"/>
</dbReference>
<dbReference type="EMBL" id="CP015136">
    <property type="protein sequence ID" value="AMY12020.1"/>
    <property type="molecule type" value="Genomic_DNA"/>
</dbReference>
<accession>A0A143PVD5</accession>
<dbReference type="Proteomes" id="UP000076079">
    <property type="component" value="Chromosome"/>
</dbReference>
<dbReference type="PRINTS" id="PR00081">
    <property type="entry name" value="GDHRDH"/>
</dbReference>
<dbReference type="STRING" id="1855912.LuPra_05292"/>